<protein>
    <recommendedName>
        <fullName evidence="4">YncE family protein</fullName>
    </recommendedName>
</protein>
<evidence type="ECO:0000256" key="1">
    <source>
        <dbReference type="SAM" id="SignalP"/>
    </source>
</evidence>
<comment type="caution">
    <text evidence="2">The sequence shown here is derived from an EMBL/GenBank/DDBJ whole genome shotgun (WGS) entry which is preliminary data.</text>
</comment>
<dbReference type="Proteomes" id="UP000245212">
    <property type="component" value="Unassembled WGS sequence"/>
</dbReference>
<dbReference type="EMBL" id="QETA01000006">
    <property type="protein sequence ID" value="PWF21866.1"/>
    <property type="molecule type" value="Genomic_DNA"/>
</dbReference>
<dbReference type="AlphaFoldDB" id="A0A2V1JUU8"/>
<name>A0A2V1JUU8_9BURK</name>
<dbReference type="RefSeq" id="WP_109062682.1">
    <property type="nucleotide sequence ID" value="NZ_QETA01000006.1"/>
</dbReference>
<feature type="signal peptide" evidence="1">
    <location>
        <begin position="1"/>
        <end position="25"/>
    </location>
</feature>
<sequence>MFPVRFTCVAAAVAAVLMGAVPASAQTQAAQNSARPVVAQAYQLSPEGALRRDLAHGLYQVRYSPFNQSLYVASTEAQPGVRGGVIYQLDPETLATKGLIHTDEKNFGLALNPAGDTLFVTNSLASAVSKIDLKEGKVLARLKFTEKSTDGSNYGPRTVVHDAGSNLLYVGGVGDPGMIWAIDADTMAVRATIGNAGKWVTGLLLDPAQHRLYSANGDGEVLVIDTRTHTIEQRWKPAGDAKALLVNLALDDKTQRLYVTDHSQQKTTFVLDARDGSVITRLPVGDSMDILLNPTRNQLYIGHRDQGTVSILDATDYRVLQTHHLPPNPNSLALDADGSHLYVTVKTPFTPDRFASGQGSVARIQLP</sequence>
<dbReference type="PANTHER" id="PTHR47197:SF3">
    <property type="entry name" value="DIHYDRO-HEME D1 DEHYDROGENASE"/>
    <property type="match status" value="1"/>
</dbReference>
<dbReference type="PANTHER" id="PTHR47197">
    <property type="entry name" value="PROTEIN NIRF"/>
    <property type="match status" value="1"/>
</dbReference>
<dbReference type="InterPro" id="IPR051200">
    <property type="entry name" value="Host-pathogen_enzymatic-act"/>
</dbReference>
<dbReference type="Gene3D" id="2.130.10.10">
    <property type="entry name" value="YVTN repeat-like/Quinoprotein amine dehydrogenase"/>
    <property type="match status" value="1"/>
</dbReference>
<evidence type="ECO:0000313" key="3">
    <source>
        <dbReference type="Proteomes" id="UP000245212"/>
    </source>
</evidence>
<dbReference type="InterPro" id="IPR011048">
    <property type="entry name" value="Haem_d1_sf"/>
</dbReference>
<dbReference type="InterPro" id="IPR015943">
    <property type="entry name" value="WD40/YVTN_repeat-like_dom_sf"/>
</dbReference>
<keyword evidence="3" id="KW-1185">Reference proteome</keyword>
<evidence type="ECO:0008006" key="4">
    <source>
        <dbReference type="Google" id="ProtNLM"/>
    </source>
</evidence>
<feature type="chain" id="PRO_5016068983" description="YncE family protein" evidence="1">
    <location>
        <begin position="26"/>
        <end position="367"/>
    </location>
</feature>
<evidence type="ECO:0000313" key="2">
    <source>
        <dbReference type="EMBL" id="PWF21866.1"/>
    </source>
</evidence>
<dbReference type="SUPFAM" id="SSF51004">
    <property type="entry name" value="C-terminal (heme d1) domain of cytochrome cd1-nitrite reductase"/>
    <property type="match status" value="1"/>
</dbReference>
<keyword evidence="1" id="KW-0732">Signal</keyword>
<gene>
    <name evidence="2" type="ORF">DD235_13815</name>
</gene>
<reference evidence="3" key="1">
    <citation type="submission" date="2018-05" db="EMBL/GenBank/DDBJ databases">
        <authorList>
            <person name="Li Y."/>
        </authorList>
    </citation>
    <scope>NUCLEOTIDE SEQUENCE [LARGE SCALE GENOMIC DNA]</scope>
    <source>
        <strain evidence="3">3d-2-2</strain>
    </source>
</reference>
<organism evidence="2 3">
    <name type="scientific">Corticimicrobacter populi</name>
    <dbReference type="NCBI Taxonomy" id="2175229"/>
    <lineage>
        <taxon>Bacteria</taxon>
        <taxon>Pseudomonadati</taxon>
        <taxon>Pseudomonadota</taxon>
        <taxon>Betaproteobacteria</taxon>
        <taxon>Burkholderiales</taxon>
        <taxon>Alcaligenaceae</taxon>
        <taxon>Corticimicrobacter</taxon>
    </lineage>
</organism>
<proteinExistence type="predicted"/>
<accession>A0A2V1JUU8</accession>